<evidence type="ECO:0000313" key="2">
    <source>
        <dbReference type="EMBL" id="RZB80864.1"/>
    </source>
</evidence>
<keyword evidence="1" id="KW-0812">Transmembrane</keyword>
<evidence type="ECO:0000313" key="3">
    <source>
        <dbReference type="Proteomes" id="UP000289340"/>
    </source>
</evidence>
<dbReference type="PANTHER" id="PTHR35460:SF1">
    <property type="entry name" value="TRNA LIGASE 1"/>
    <property type="match status" value="1"/>
</dbReference>
<dbReference type="Proteomes" id="UP000289340">
    <property type="component" value="Chromosome 11"/>
</dbReference>
<sequence>MSPDEAFFVAASFAASDNDGIMIVLACVIVLTSMSAPQRFLYTVSLCSLLSHPNSLALSRQFVTIRCFIPLPIFEIRSGAHVERKWKEKAKMKGQLSVTVDAAVETVSNKLGGLSIGENSGKTAAQGSTVIWKRKSYGTASGGNVTEVENGAGVDAGVASTQKSSGSGLSKIFCGNFLKNFTYSRAQVRATFYPKFENEKADQEAYSFCHKFSLFRNVSCDFCDLCLNFEVRTRMIELVAKGLATIKVQLSHLQD</sequence>
<keyword evidence="3" id="KW-1185">Reference proteome</keyword>
<keyword evidence="2" id="KW-0436">Ligase</keyword>
<organism evidence="2 3">
    <name type="scientific">Glycine soja</name>
    <name type="common">Wild soybean</name>
    <dbReference type="NCBI Taxonomy" id="3848"/>
    <lineage>
        <taxon>Eukaryota</taxon>
        <taxon>Viridiplantae</taxon>
        <taxon>Streptophyta</taxon>
        <taxon>Embryophyta</taxon>
        <taxon>Tracheophyta</taxon>
        <taxon>Spermatophyta</taxon>
        <taxon>Magnoliopsida</taxon>
        <taxon>eudicotyledons</taxon>
        <taxon>Gunneridae</taxon>
        <taxon>Pentapetalae</taxon>
        <taxon>rosids</taxon>
        <taxon>fabids</taxon>
        <taxon>Fabales</taxon>
        <taxon>Fabaceae</taxon>
        <taxon>Papilionoideae</taxon>
        <taxon>50 kb inversion clade</taxon>
        <taxon>NPAAA clade</taxon>
        <taxon>indigoferoid/millettioid clade</taxon>
        <taxon>Phaseoleae</taxon>
        <taxon>Glycine</taxon>
        <taxon>Glycine subgen. Soja</taxon>
    </lineage>
</organism>
<accession>A0A445I4V5</accession>
<name>A0A445I4V5_GLYSO</name>
<dbReference type="GO" id="GO:0006388">
    <property type="term" value="P:tRNA splicing, via endonucleolytic cleavage and ligation"/>
    <property type="evidence" value="ECO:0007669"/>
    <property type="project" value="InterPro"/>
</dbReference>
<dbReference type="GO" id="GO:0003972">
    <property type="term" value="F:RNA ligase (ATP) activity"/>
    <property type="evidence" value="ECO:0007669"/>
    <property type="project" value="InterPro"/>
</dbReference>
<feature type="transmembrane region" description="Helical" evidence="1">
    <location>
        <begin position="6"/>
        <end position="31"/>
    </location>
</feature>
<dbReference type="InterPro" id="IPR038837">
    <property type="entry name" value="tRNA_ligase_1"/>
</dbReference>
<evidence type="ECO:0000256" key="1">
    <source>
        <dbReference type="SAM" id="Phobius"/>
    </source>
</evidence>
<keyword evidence="1" id="KW-1133">Transmembrane helix</keyword>
<proteinExistence type="predicted"/>
<dbReference type="EMBL" id="QZWG01000011">
    <property type="protein sequence ID" value="RZB80864.1"/>
    <property type="molecule type" value="Genomic_DNA"/>
</dbReference>
<dbReference type="AlphaFoldDB" id="A0A445I4V5"/>
<reference evidence="2 3" key="1">
    <citation type="submission" date="2018-09" db="EMBL/GenBank/DDBJ databases">
        <title>A high-quality reference genome of wild soybean provides a powerful tool to mine soybean genomes.</title>
        <authorList>
            <person name="Xie M."/>
            <person name="Chung C.Y.L."/>
            <person name="Li M.-W."/>
            <person name="Wong F.-L."/>
            <person name="Chan T.-F."/>
            <person name="Lam H.-M."/>
        </authorList>
    </citation>
    <scope>NUCLEOTIDE SEQUENCE [LARGE SCALE GENOMIC DNA]</scope>
    <source>
        <strain evidence="3">cv. W05</strain>
        <tissue evidence="2">Hypocotyl of etiolated seedlings</tissue>
    </source>
</reference>
<gene>
    <name evidence="2" type="ORF">D0Y65_030548</name>
</gene>
<comment type="caution">
    <text evidence="2">The sequence shown here is derived from an EMBL/GenBank/DDBJ whole genome shotgun (WGS) entry which is preliminary data.</text>
</comment>
<dbReference type="PANTHER" id="PTHR35460">
    <property type="entry name" value="TRNA LIGASE 1"/>
    <property type="match status" value="1"/>
</dbReference>
<protein>
    <submittedName>
        <fullName evidence="2">tRNA ligase 1</fullName>
    </submittedName>
</protein>
<keyword evidence="1" id="KW-0472">Membrane</keyword>